<protein>
    <submittedName>
        <fullName evidence="2">Uncharacterized protein</fullName>
    </submittedName>
</protein>
<dbReference type="EMBL" id="ML987195">
    <property type="protein sequence ID" value="KAF2248928.1"/>
    <property type="molecule type" value="Genomic_DNA"/>
</dbReference>
<evidence type="ECO:0000313" key="2">
    <source>
        <dbReference type="EMBL" id="KAF2248928.1"/>
    </source>
</evidence>
<sequence length="231" mass="26187">MARKGKVKAKSKAPSAARNKTNAATSKPARPSDLMAYWVDENGIPHNRHNNMSEAEKVAADEVDYGFGDVSYPSTPEHHTTSTRIDDFPYDDPDAIDEITDTLERKLRLLRNSLLEQVNNPAFGKKPTSEDPIAQAFANPEQPFPISFMAQDLVRLILHHASFAPEVKKEKEEKKLTNKNYQRMIDQNTENWVYLRSILADLLPGNDGQRRDRAEVIMKDVLEEELVWGAD</sequence>
<keyword evidence="3" id="KW-1185">Reference proteome</keyword>
<dbReference type="RefSeq" id="XP_033683932.1">
    <property type="nucleotide sequence ID" value="XM_033834909.1"/>
</dbReference>
<organism evidence="2 3">
    <name type="scientific">Trematosphaeria pertusa</name>
    <dbReference type="NCBI Taxonomy" id="390896"/>
    <lineage>
        <taxon>Eukaryota</taxon>
        <taxon>Fungi</taxon>
        <taxon>Dikarya</taxon>
        <taxon>Ascomycota</taxon>
        <taxon>Pezizomycotina</taxon>
        <taxon>Dothideomycetes</taxon>
        <taxon>Pleosporomycetidae</taxon>
        <taxon>Pleosporales</taxon>
        <taxon>Massarineae</taxon>
        <taxon>Trematosphaeriaceae</taxon>
        <taxon>Trematosphaeria</taxon>
    </lineage>
</organism>
<evidence type="ECO:0000256" key="1">
    <source>
        <dbReference type="SAM" id="MobiDB-lite"/>
    </source>
</evidence>
<reference evidence="2" key="1">
    <citation type="journal article" date="2020" name="Stud. Mycol.">
        <title>101 Dothideomycetes genomes: a test case for predicting lifestyles and emergence of pathogens.</title>
        <authorList>
            <person name="Haridas S."/>
            <person name="Albert R."/>
            <person name="Binder M."/>
            <person name="Bloem J."/>
            <person name="Labutti K."/>
            <person name="Salamov A."/>
            <person name="Andreopoulos B."/>
            <person name="Baker S."/>
            <person name="Barry K."/>
            <person name="Bills G."/>
            <person name="Bluhm B."/>
            <person name="Cannon C."/>
            <person name="Castanera R."/>
            <person name="Culley D."/>
            <person name="Daum C."/>
            <person name="Ezra D."/>
            <person name="Gonzalez J."/>
            <person name="Henrissat B."/>
            <person name="Kuo A."/>
            <person name="Liang C."/>
            <person name="Lipzen A."/>
            <person name="Lutzoni F."/>
            <person name="Magnuson J."/>
            <person name="Mondo S."/>
            <person name="Nolan M."/>
            <person name="Ohm R."/>
            <person name="Pangilinan J."/>
            <person name="Park H.-J."/>
            <person name="Ramirez L."/>
            <person name="Alfaro M."/>
            <person name="Sun H."/>
            <person name="Tritt A."/>
            <person name="Yoshinaga Y."/>
            <person name="Zwiers L.-H."/>
            <person name="Turgeon B."/>
            <person name="Goodwin S."/>
            <person name="Spatafora J."/>
            <person name="Crous P."/>
            <person name="Grigoriev I."/>
        </authorList>
    </citation>
    <scope>NUCLEOTIDE SEQUENCE</scope>
    <source>
        <strain evidence="2">CBS 122368</strain>
    </source>
</reference>
<name>A0A6A6IFR7_9PLEO</name>
<dbReference type="Proteomes" id="UP000800094">
    <property type="component" value="Unassembled WGS sequence"/>
</dbReference>
<gene>
    <name evidence="2" type="ORF">BU26DRAFT_594651</name>
</gene>
<proteinExistence type="predicted"/>
<dbReference type="AlphaFoldDB" id="A0A6A6IFR7"/>
<dbReference type="OrthoDB" id="10618719at2759"/>
<accession>A0A6A6IFR7</accession>
<feature type="region of interest" description="Disordered" evidence="1">
    <location>
        <begin position="1"/>
        <end position="32"/>
    </location>
</feature>
<dbReference type="GeneID" id="54588239"/>
<evidence type="ECO:0000313" key="3">
    <source>
        <dbReference type="Proteomes" id="UP000800094"/>
    </source>
</evidence>
<feature type="compositionally biased region" description="Basic residues" evidence="1">
    <location>
        <begin position="1"/>
        <end position="11"/>
    </location>
</feature>